<organism evidence="1 2">
    <name type="scientific">Legionella cherrii</name>
    <dbReference type="NCBI Taxonomy" id="28084"/>
    <lineage>
        <taxon>Bacteria</taxon>
        <taxon>Pseudomonadati</taxon>
        <taxon>Pseudomonadota</taxon>
        <taxon>Gammaproteobacteria</taxon>
        <taxon>Legionellales</taxon>
        <taxon>Legionellaceae</taxon>
        <taxon>Legionella</taxon>
    </lineage>
</organism>
<evidence type="ECO:0000313" key="2">
    <source>
        <dbReference type="Proteomes" id="UP000054921"/>
    </source>
</evidence>
<dbReference type="PATRIC" id="fig|28084.5.peg.1740"/>
<comment type="caution">
    <text evidence="1">The sequence shown here is derived from an EMBL/GenBank/DDBJ whole genome shotgun (WGS) entry which is preliminary data.</text>
</comment>
<dbReference type="STRING" id="28084.Lche_1604"/>
<sequence>MSHLDINVETLIIVAIWNQPAIFQGCFKVSALYSQHEEYFLFRCEVRNAQPQDFIDSEFCPDNYYFTHFYAQEQLVQLDMNNESLEYALYLLKYSLYTTVKEMLINNSQKQHFLSMDDMFVDSLFEKIKPILNQDPLWDESMKEIGFAVAMDFCPSEKMGETAVQLLLSGLVNHEFTEKKVH</sequence>
<reference evidence="1 2" key="1">
    <citation type="submission" date="2015-11" db="EMBL/GenBank/DDBJ databases">
        <title>Genomic analysis of 38 Legionella species identifies large and diverse effector repertoires.</title>
        <authorList>
            <person name="Burstein D."/>
            <person name="Amaro F."/>
            <person name="Zusman T."/>
            <person name="Lifshitz Z."/>
            <person name="Cohen O."/>
            <person name="Gilbert J.A."/>
            <person name="Pupko T."/>
            <person name="Shuman H.A."/>
            <person name="Segal G."/>
        </authorList>
    </citation>
    <scope>NUCLEOTIDE SEQUENCE [LARGE SCALE GENOMIC DNA]</scope>
    <source>
        <strain evidence="1 2">ORW</strain>
    </source>
</reference>
<name>A0A0W0S8F1_9GAMM</name>
<dbReference type="RefSeq" id="WP_058387697.1">
    <property type="nucleotide sequence ID" value="NZ_LNXW01000013.1"/>
</dbReference>
<dbReference type="OrthoDB" id="5651846at2"/>
<proteinExistence type="predicted"/>
<gene>
    <name evidence="1" type="ORF">Lche_1604</name>
</gene>
<dbReference type="EMBL" id="LNXW01000013">
    <property type="protein sequence ID" value="KTC79584.1"/>
    <property type="molecule type" value="Genomic_DNA"/>
</dbReference>
<evidence type="ECO:0000313" key="1">
    <source>
        <dbReference type="EMBL" id="KTC79584.1"/>
    </source>
</evidence>
<dbReference type="Proteomes" id="UP000054921">
    <property type="component" value="Unassembled WGS sequence"/>
</dbReference>
<protein>
    <submittedName>
        <fullName evidence="1">Uncharacterized protein</fullName>
    </submittedName>
</protein>
<dbReference type="AlphaFoldDB" id="A0A0W0S8F1"/>
<accession>A0A0W0S8F1</accession>